<organism evidence="1 2">
    <name type="scientific">Funneliformis mosseae</name>
    <name type="common">Endomycorrhizal fungus</name>
    <name type="synonym">Glomus mosseae</name>
    <dbReference type="NCBI Taxonomy" id="27381"/>
    <lineage>
        <taxon>Eukaryota</taxon>
        <taxon>Fungi</taxon>
        <taxon>Fungi incertae sedis</taxon>
        <taxon>Mucoromycota</taxon>
        <taxon>Glomeromycotina</taxon>
        <taxon>Glomeromycetes</taxon>
        <taxon>Glomerales</taxon>
        <taxon>Glomeraceae</taxon>
        <taxon>Funneliformis</taxon>
    </lineage>
</organism>
<dbReference type="AlphaFoldDB" id="A0A9N8W5I8"/>
<sequence>MSGMAEHWRHLNRLQDVDFENDSFISIAEAVYYQLKDRYNSIPGTDILPEQLSKLELIKFEKQNDMIDYYREHQVIGDPTIPPVANIGNISNTYCILPCYQRRLSNEKLPNQAPIPTMENSFCPIYLENSPPKVPKIKSSDSRNFDEEYKKAADNEDFVFWSIAGRTFLLMQSNGFNVNDATYSQLTAVTRIGQNRALSLMSGRAFKELEGCFQGLSPTKYR</sequence>
<keyword evidence="2" id="KW-1185">Reference proteome</keyword>
<comment type="caution">
    <text evidence="1">The sequence shown here is derived from an EMBL/GenBank/DDBJ whole genome shotgun (WGS) entry which is preliminary data.</text>
</comment>
<evidence type="ECO:0000313" key="2">
    <source>
        <dbReference type="Proteomes" id="UP000789375"/>
    </source>
</evidence>
<gene>
    <name evidence="1" type="ORF">FMOSSE_LOCUS2601</name>
</gene>
<proteinExistence type="predicted"/>
<accession>A0A9N8W5I8</accession>
<name>A0A9N8W5I8_FUNMO</name>
<reference evidence="1" key="1">
    <citation type="submission" date="2021-06" db="EMBL/GenBank/DDBJ databases">
        <authorList>
            <person name="Kallberg Y."/>
            <person name="Tangrot J."/>
            <person name="Rosling A."/>
        </authorList>
    </citation>
    <scope>NUCLEOTIDE SEQUENCE</scope>
    <source>
        <strain evidence="1">87-6 pot B 2015</strain>
    </source>
</reference>
<dbReference type="Proteomes" id="UP000789375">
    <property type="component" value="Unassembled WGS sequence"/>
</dbReference>
<evidence type="ECO:0000313" key="1">
    <source>
        <dbReference type="EMBL" id="CAG8472862.1"/>
    </source>
</evidence>
<protein>
    <submittedName>
        <fullName evidence="1">8641_t:CDS:1</fullName>
    </submittedName>
</protein>
<dbReference type="EMBL" id="CAJVPP010000349">
    <property type="protein sequence ID" value="CAG8472862.1"/>
    <property type="molecule type" value="Genomic_DNA"/>
</dbReference>